<feature type="transmembrane region" description="Helical" evidence="9">
    <location>
        <begin position="115"/>
        <end position="135"/>
    </location>
</feature>
<comment type="catalytic activity">
    <reaction evidence="7">
        <text>a 1-O-(1Z-alkenyl)-sn-glycero-3-phosphoethanolamine + H2O = a 2,3-saturated aldehyde + sn-glycero-3-phosphoethanolamine</text>
        <dbReference type="Rhea" id="RHEA:16905"/>
        <dbReference type="ChEBI" id="CHEBI:15377"/>
        <dbReference type="ChEBI" id="CHEBI:73359"/>
        <dbReference type="ChEBI" id="CHEBI:77288"/>
        <dbReference type="ChEBI" id="CHEBI:143890"/>
        <dbReference type="EC" id="3.3.2.2"/>
    </reaction>
</comment>
<feature type="transmembrane region" description="Helical" evidence="9">
    <location>
        <begin position="84"/>
        <end position="103"/>
    </location>
</feature>
<evidence type="ECO:0000256" key="6">
    <source>
        <dbReference type="ARBA" id="ARBA00035673"/>
    </source>
</evidence>
<dbReference type="PANTHER" id="PTHR31885:SF6">
    <property type="entry name" value="GH04784P"/>
    <property type="match status" value="1"/>
</dbReference>
<evidence type="ECO:0000256" key="7">
    <source>
        <dbReference type="ARBA" id="ARBA00049458"/>
    </source>
</evidence>
<comment type="subcellular location">
    <subcellularLocation>
        <location evidence="1">Membrane</location>
        <topology evidence="1">Multi-pass membrane protein</topology>
    </subcellularLocation>
</comment>
<comment type="similarity">
    <text evidence="2">Belongs to the TMEM86 family.</text>
</comment>
<evidence type="ECO:0000313" key="10">
    <source>
        <dbReference type="EMBL" id="PAV82863.1"/>
    </source>
</evidence>
<accession>A0A2A2L9L9</accession>
<organism evidence="10 11">
    <name type="scientific">Diploscapter pachys</name>
    <dbReference type="NCBI Taxonomy" id="2018661"/>
    <lineage>
        <taxon>Eukaryota</taxon>
        <taxon>Metazoa</taxon>
        <taxon>Ecdysozoa</taxon>
        <taxon>Nematoda</taxon>
        <taxon>Chromadorea</taxon>
        <taxon>Rhabditida</taxon>
        <taxon>Rhabditina</taxon>
        <taxon>Rhabditomorpha</taxon>
        <taxon>Rhabditoidea</taxon>
        <taxon>Rhabditidae</taxon>
        <taxon>Diploscapter</taxon>
    </lineage>
</organism>
<evidence type="ECO:0000256" key="1">
    <source>
        <dbReference type="ARBA" id="ARBA00004141"/>
    </source>
</evidence>
<feature type="transmembrane region" description="Helical" evidence="9">
    <location>
        <begin position="36"/>
        <end position="53"/>
    </location>
</feature>
<dbReference type="Pfam" id="PF07947">
    <property type="entry name" value="YhhN"/>
    <property type="match status" value="1"/>
</dbReference>
<comment type="catalytic activity">
    <reaction evidence="8">
        <text>a 1-O-(1Z-alkenyl)-sn-glycero-3-phosphocholine + H2O = a 2,3-saturated aldehyde + sn-glycerol 3-phosphocholine</text>
        <dbReference type="Rhea" id="RHEA:22544"/>
        <dbReference type="ChEBI" id="CHEBI:15377"/>
        <dbReference type="ChEBI" id="CHEBI:16870"/>
        <dbReference type="ChEBI" id="CHEBI:73359"/>
        <dbReference type="ChEBI" id="CHEBI:77287"/>
        <dbReference type="EC" id="3.3.2.2"/>
    </reaction>
</comment>
<feature type="transmembrane region" description="Helical" evidence="9">
    <location>
        <begin position="210"/>
        <end position="228"/>
    </location>
</feature>
<evidence type="ECO:0000256" key="3">
    <source>
        <dbReference type="ARBA" id="ARBA00022692"/>
    </source>
</evidence>
<name>A0A2A2L9L9_9BILA</name>
<dbReference type="PANTHER" id="PTHR31885">
    <property type="entry name" value="GH04784P"/>
    <property type="match status" value="1"/>
</dbReference>
<dbReference type="GO" id="GO:0016020">
    <property type="term" value="C:membrane"/>
    <property type="evidence" value="ECO:0007669"/>
    <property type="project" value="UniProtKB-SubCell"/>
</dbReference>
<dbReference type="AlphaFoldDB" id="A0A2A2L9L9"/>
<feature type="transmembrane region" description="Helical" evidence="9">
    <location>
        <begin position="60"/>
        <end position="78"/>
    </location>
</feature>
<protein>
    <recommendedName>
        <fullName evidence="6">lysoplasmalogenase</fullName>
        <ecNumber evidence="6">3.3.2.2</ecNumber>
    </recommendedName>
</protein>
<comment type="caution">
    <text evidence="10">The sequence shown here is derived from an EMBL/GenBank/DDBJ whole genome shotgun (WGS) entry which is preliminary data.</text>
</comment>
<reference evidence="10 11" key="1">
    <citation type="journal article" date="2017" name="Curr. Biol.">
        <title>Genome architecture and evolution of a unichromosomal asexual nematode.</title>
        <authorList>
            <person name="Fradin H."/>
            <person name="Zegar C."/>
            <person name="Gutwein M."/>
            <person name="Lucas J."/>
            <person name="Kovtun M."/>
            <person name="Corcoran D."/>
            <person name="Baugh L.R."/>
            <person name="Kiontke K."/>
            <person name="Gunsalus K."/>
            <person name="Fitch D.H."/>
            <person name="Piano F."/>
        </authorList>
    </citation>
    <scope>NUCLEOTIDE SEQUENCE [LARGE SCALE GENOMIC DNA]</scope>
    <source>
        <strain evidence="10">PF1309</strain>
    </source>
</reference>
<dbReference type="GO" id="GO:0047408">
    <property type="term" value="F:alkenylglycerophosphocholine hydrolase activity"/>
    <property type="evidence" value="ECO:0007669"/>
    <property type="project" value="UniProtKB-EC"/>
</dbReference>
<feature type="transmembrane region" description="Helical" evidence="9">
    <location>
        <begin position="141"/>
        <end position="163"/>
    </location>
</feature>
<evidence type="ECO:0000256" key="9">
    <source>
        <dbReference type="SAM" id="Phobius"/>
    </source>
</evidence>
<keyword evidence="11" id="KW-1185">Reference proteome</keyword>
<keyword evidence="3 9" id="KW-0812">Transmembrane</keyword>
<evidence type="ECO:0000313" key="11">
    <source>
        <dbReference type="Proteomes" id="UP000218231"/>
    </source>
</evidence>
<dbReference type="Proteomes" id="UP000218231">
    <property type="component" value="Unassembled WGS sequence"/>
</dbReference>
<keyword evidence="5 9" id="KW-0472">Membrane</keyword>
<keyword evidence="4 9" id="KW-1133">Transmembrane helix</keyword>
<proteinExistence type="inferred from homology"/>
<sequence>MKIMQSPSLVGVGVIYAGLVLNFYHLSDGFQNPYTHWKIVPIVFLALFSYFNGDGAKYDVRLLSALGLIFGAIGDYLIGIAPEGLVLAAVSFGIGHIFYMTQFFGNPITLHRPSLWTICAWNTFVGIVCLVPWLLEHFVGVSILILYSFLLSATLVVSISQYVTREPNEDPHPLLVRLIGFGLFYFSDSILIIGRTLWRFPHTDVLCLSTYYAAQYFILYANILHSFAKKLQ</sequence>
<feature type="transmembrane region" description="Helical" evidence="9">
    <location>
        <begin position="7"/>
        <end position="24"/>
    </location>
</feature>
<evidence type="ECO:0000256" key="2">
    <source>
        <dbReference type="ARBA" id="ARBA00007375"/>
    </source>
</evidence>
<evidence type="ECO:0000256" key="8">
    <source>
        <dbReference type="ARBA" id="ARBA00049560"/>
    </source>
</evidence>
<evidence type="ECO:0000256" key="4">
    <source>
        <dbReference type="ARBA" id="ARBA00022989"/>
    </source>
</evidence>
<dbReference type="OrthoDB" id="2133758at2759"/>
<dbReference type="EMBL" id="LIAE01007017">
    <property type="protein sequence ID" value="PAV82863.1"/>
    <property type="molecule type" value="Genomic_DNA"/>
</dbReference>
<feature type="transmembrane region" description="Helical" evidence="9">
    <location>
        <begin position="175"/>
        <end position="198"/>
    </location>
</feature>
<evidence type="ECO:0000256" key="5">
    <source>
        <dbReference type="ARBA" id="ARBA00023136"/>
    </source>
</evidence>
<gene>
    <name evidence="10" type="ORF">WR25_21138</name>
</gene>
<dbReference type="InterPro" id="IPR012506">
    <property type="entry name" value="TMEM86B-like"/>
</dbReference>
<dbReference type="EC" id="3.3.2.2" evidence="6"/>